<evidence type="ECO:0000313" key="3">
    <source>
        <dbReference type="Proteomes" id="UP000183987"/>
    </source>
</evidence>
<dbReference type="InterPro" id="IPR051909">
    <property type="entry name" value="MFP_Cation_Efflux"/>
</dbReference>
<dbReference type="GO" id="GO:0015679">
    <property type="term" value="P:plasma membrane copper ion transport"/>
    <property type="evidence" value="ECO:0007669"/>
    <property type="project" value="TreeGrafter"/>
</dbReference>
<dbReference type="RefSeq" id="WP_072858761.1">
    <property type="nucleotide sequence ID" value="NZ_FQUE01000016.1"/>
</dbReference>
<dbReference type="PANTHER" id="PTHR30097">
    <property type="entry name" value="CATION EFFLUX SYSTEM PROTEIN CUSB"/>
    <property type="match status" value="1"/>
</dbReference>
<evidence type="ECO:0000256" key="1">
    <source>
        <dbReference type="ARBA" id="ARBA00022448"/>
    </source>
</evidence>
<proteinExistence type="predicted"/>
<evidence type="ECO:0000313" key="2">
    <source>
        <dbReference type="EMBL" id="SHF84683.1"/>
    </source>
</evidence>
<protein>
    <submittedName>
        <fullName evidence="2">Multidrug resistance efflux pump</fullName>
    </submittedName>
</protein>
<dbReference type="OrthoDB" id="7477732at2"/>
<keyword evidence="1" id="KW-0813">Transport</keyword>
<accession>A0A1M5EZI0</accession>
<sequence>MKYKRLLLGALAIIVALWIIVGEQMSGASADAFINARLVTVRSDVAGQIDMERRALGAKVGQGEVLASVTDPLVDNIRLNDLIMEQDFLLSELARLTAYRIATQDVLGKLEKRSAIFSRHRIEEIEIMLDHAKDRLSLIEQLGTLEPETDAVLDAVGAPNDALPAEPRFPALALNHARERVAVLEVALRAAQAGVFLGDGYNDAPNAEQRAVELRSEFAATDASIADVEARQLAVASRIGRERQRVNGLTGGDIAAPVDGLLWEVLAADQERVERGDPVVRMVDCGSIMVSLSVSEGIYNTLTIGQPAKFRPLGSSRVYDATVSRLAGAGAATIYRNLAVAPSQKHLERYDVTLLVSGLATDPELSCAIGRTGRAFFDRRPLDGLRKLF</sequence>
<dbReference type="AlphaFoldDB" id="A0A1M5EZI0"/>
<keyword evidence="3" id="KW-1185">Reference proteome</keyword>
<dbReference type="PANTHER" id="PTHR30097:SF4">
    <property type="entry name" value="SLR6042 PROTEIN"/>
    <property type="match status" value="1"/>
</dbReference>
<organism evidence="2 3">
    <name type="scientific">Loktanella atrilutea</name>
    <dbReference type="NCBI Taxonomy" id="366533"/>
    <lineage>
        <taxon>Bacteria</taxon>
        <taxon>Pseudomonadati</taxon>
        <taxon>Pseudomonadota</taxon>
        <taxon>Alphaproteobacteria</taxon>
        <taxon>Rhodobacterales</taxon>
        <taxon>Roseobacteraceae</taxon>
        <taxon>Loktanella</taxon>
    </lineage>
</organism>
<gene>
    <name evidence="2" type="ORF">SAMN05444339_1165</name>
</gene>
<dbReference type="GO" id="GO:0030313">
    <property type="term" value="C:cell envelope"/>
    <property type="evidence" value="ECO:0007669"/>
    <property type="project" value="TreeGrafter"/>
</dbReference>
<dbReference type="Proteomes" id="UP000183987">
    <property type="component" value="Unassembled WGS sequence"/>
</dbReference>
<dbReference type="EMBL" id="FQUE01000016">
    <property type="protein sequence ID" value="SHF84683.1"/>
    <property type="molecule type" value="Genomic_DNA"/>
</dbReference>
<dbReference type="STRING" id="366533.SAMN05444339_1165"/>
<reference evidence="3" key="1">
    <citation type="submission" date="2016-11" db="EMBL/GenBank/DDBJ databases">
        <authorList>
            <person name="Varghese N."/>
            <person name="Submissions S."/>
        </authorList>
    </citation>
    <scope>NUCLEOTIDE SEQUENCE [LARGE SCALE GENOMIC DNA]</scope>
    <source>
        <strain evidence="3">DSM 29326</strain>
    </source>
</reference>
<name>A0A1M5EZI0_LOKAT</name>
<dbReference type="GO" id="GO:0060003">
    <property type="term" value="P:copper ion export"/>
    <property type="evidence" value="ECO:0007669"/>
    <property type="project" value="TreeGrafter"/>
</dbReference>